<dbReference type="InterPro" id="IPR052945">
    <property type="entry name" value="Mitotic_Regulator"/>
</dbReference>
<dbReference type="Gene3D" id="1.25.40.10">
    <property type="entry name" value="Tetratricopeptide repeat domain"/>
    <property type="match status" value="2"/>
</dbReference>
<evidence type="ECO:0000313" key="1">
    <source>
        <dbReference type="EMBL" id="GAT34950.1"/>
    </source>
</evidence>
<reference evidence="2" key="1">
    <citation type="journal article" date="2017" name="Genome Announc.">
        <title>Draft Genome Sequence of Terrimicrobium sacchariphilum NM-5T, a Facultative Anaerobic Soil Bacterium of the Class Spartobacteria.</title>
        <authorList>
            <person name="Qiu Y.L."/>
            <person name="Tourlousse D.M."/>
            <person name="Matsuura N."/>
            <person name="Ohashi A."/>
            <person name="Sekiguchi Y."/>
        </authorList>
    </citation>
    <scope>NUCLEOTIDE SEQUENCE [LARGE SCALE GENOMIC DNA]</scope>
    <source>
        <strain evidence="2">NM-5</strain>
    </source>
</reference>
<dbReference type="PANTHER" id="PTHR43628:SF1">
    <property type="entry name" value="CHITIN SYNTHASE REGULATORY FACTOR 2-RELATED"/>
    <property type="match status" value="1"/>
</dbReference>
<evidence type="ECO:0000313" key="2">
    <source>
        <dbReference type="Proteomes" id="UP000076023"/>
    </source>
</evidence>
<protein>
    <submittedName>
        <fullName evidence="1">TPR repeat-containing protein</fullName>
    </submittedName>
</protein>
<keyword evidence="2" id="KW-1185">Reference proteome</keyword>
<dbReference type="STRING" id="690879.TSACC_39"/>
<organism evidence="1 2">
    <name type="scientific">Terrimicrobium sacchariphilum</name>
    <dbReference type="NCBI Taxonomy" id="690879"/>
    <lineage>
        <taxon>Bacteria</taxon>
        <taxon>Pseudomonadati</taxon>
        <taxon>Verrucomicrobiota</taxon>
        <taxon>Terrimicrobiia</taxon>
        <taxon>Terrimicrobiales</taxon>
        <taxon>Terrimicrobiaceae</taxon>
        <taxon>Terrimicrobium</taxon>
    </lineage>
</organism>
<dbReference type="InterPro" id="IPR006597">
    <property type="entry name" value="Sel1-like"/>
</dbReference>
<comment type="caution">
    <text evidence="1">The sequence shown here is derived from an EMBL/GenBank/DDBJ whole genome shotgun (WGS) entry which is preliminary data.</text>
</comment>
<dbReference type="InParanoid" id="A0A146GC60"/>
<dbReference type="SUPFAM" id="SSF81901">
    <property type="entry name" value="HCP-like"/>
    <property type="match status" value="2"/>
</dbReference>
<dbReference type="EMBL" id="BDCO01000003">
    <property type="protein sequence ID" value="GAT34950.1"/>
    <property type="molecule type" value="Genomic_DNA"/>
</dbReference>
<dbReference type="AlphaFoldDB" id="A0A146GC60"/>
<dbReference type="RefSeq" id="WP_075080813.1">
    <property type="nucleotide sequence ID" value="NZ_BDCO01000003.1"/>
</dbReference>
<accession>A0A146GC60</accession>
<gene>
    <name evidence="1" type="ORF">TSACC_39</name>
</gene>
<proteinExistence type="predicted"/>
<dbReference type="Pfam" id="PF08238">
    <property type="entry name" value="Sel1"/>
    <property type="match status" value="6"/>
</dbReference>
<dbReference type="Proteomes" id="UP000076023">
    <property type="component" value="Unassembled WGS sequence"/>
</dbReference>
<dbReference type="InterPro" id="IPR011990">
    <property type="entry name" value="TPR-like_helical_dom_sf"/>
</dbReference>
<sequence>MKTTQTNLDPQVLPSRGIILSAMMAVASLGPMTLAFAVDASPVPSPAASPALDAHGAKALYAKGLALLRGTGGTKDAAAAGKLFQEAAQAGSPEAQAALGYLYSVGQGMPKDEDLAIKYLRMASAQKLASAQHNLAIMLLRKDAAANEAEAIVLLSDAADRGFLPSQIELGETYFDGKWTIKPDPDKAFHFMQLAAARGNASAANYLGVMYNTGSGVTMDKAQAAQWFEKAARQGEAKALVNLGRCYASGSGVEKNLVTAYALFKLGNEIRTGSIGIELTEMEHNLTPEQRQEAVKVMGSYRESAGVTAPSVKEIAL</sequence>
<dbReference type="SMART" id="SM00671">
    <property type="entry name" value="SEL1"/>
    <property type="match status" value="6"/>
</dbReference>
<dbReference type="PANTHER" id="PTHR43628">
    <property type="entry name" value="ACTIVATOR OF C KINASE PROTEIN 1-RELATED"/>
    <property type="match status" value="1"/>
</dbReference>
<name>A0A146GC60_TERSA</name>